<evidence type="ECO:0000313" key="2">
    <source>
        <dbReference type="Proteomes" id="UP000263273"/>
    </source>
</evidence>
<accession>A0A354YT67</accession>
<dbReference type="Proteomes" id="UP000263273">
    <property type="component" value="Unassembled WGS sequence"/>
</dbReference>
<name>A0A354YT67_9FIRM</name>
<evidence type="ECO:0008006" key="3">
    <source>
        <dbReference type="Google" id="ProtNLM"/>
    </source>
</evidence>
<dbReference type="NCBIfam" id="NF047581">
    <property type="entry name" value="gp105_phage_fam"/>
    <property type="match status" value="1"/>
</dbReference>
<protein>
    <recommendedName>
        <fullName evidence="3">DUF3277 domain-containing protein</fullName>
    </recommendedName>
</protein>
<dbReference type="AlphaFoldDB" id="A0A354YT67"/>
<dbReference type="InterPro" id="IPR021695">
    <property type="entry name" value="Phage_KPP10_Orf10"/>
</dbReference>
<organism evidence="1 2">
    <name type="scientific">Syntrophomonas wolfei</name>
    <dbReference type="NCBI Taxonomy" id="863"/>
    <lineage>
        <taxon>Bacteria</taxon>
        <taxon>Bacillati</taxon>
        <taxon>Bacillota</taxon>
        <taxon>Clostridia</taxon>
        <taxon>Eubacteriales</taxon>
        <taxon>Syntrophomonadaceae</taxon>
        <taxon>Syntrophomonas</taxon>
    </lineage>
</organism>
<dbReference type="EMBL" id="DNZF01000011">
    <property type="protein sequence ID" value="HBK52384.1"/>
    <property type="molecule type" value="Genomic_DNA"/>
</dbReference>
<dbReference type="Pfam" id="PF11681">
    <property type="entry name" value="Phage_Tube_PhiTE"/>
    <property type="match status" value="1"/>
</dbReference>
<evidence type="ECO:0000313" key="1">
    <source>
        <dbReference type="EMBL" id="HBK52384.1"/>
    </source>
</evidence>
<gene>
    <name evidence="1" type="ORF">DDZ44_00400</name>
</gene>
<reference evidence="1 2" key="1">
    <citation type="journal article" date="2018" name="Nat. Biotechnol.">
        <title>A standardized bacterial taxonomy based on genome phylogeny substantially revises the tree of life.</title>
        <authorList>
            <person name="Parks D.H."/>
            <person name="Chuvochina M."/>
            <person name="Waite D.W."/>
            <person name="Rinke C."/>
            <person name="Skarshewski A."/>
            <person name="Chaumeil P.A."/>
            <person name="Hugenholtz P."/>
        </authorList>
    </citation>
    <scope>NUCLEOTIDE SEQUENCE [LARGE SCALE GENOMIC DNA]</scope>
    <source>
        <strain evidence="1">UBA10948</strain>
    </source>
</reference>
<proteinExistence type="predicted"/>
<sequence>MRTYDPKDVNVIVGGVALTGFAEDTFVQAERMEDSFTEYVGAKGEVAMAESNNKTGEITVTLEATSPSVEYLNGLANKKGQNAIFPVSVVDLNDDSRVVISGAEARVRKPASHEYGKEIGEREFVIFVSEMEYR</sequence>
<comment type="caution">
    <text evidence="1">The sequence shown here is derived from an EMBL/GenBank/DDBJ whole genome shotgun (WGS) entry which is preliminary data.</text>
</comment>